<dbReference type="InterPro" id="IPR002110">
    <property type="entry name" value="Ankyrin_rpt"/>
</dbReference>
<evidence type="ECO:0000256" key="4">
    <source>
        <dbReference type="SAM" id="MobiDB-lite"/>
    </source>
</evidence>
<dbReference type="InterPro" id="IPR051070">
    <property type="entry name" value="NF-kappa-B_inhibitor"/>
</dbReference>
<sequence>MASDGEDQERCQGHSFTTKAEMLDNEEKYQASTVDENNPCVTQASNYPSEIRSDATSDKSRAESETTEDQEEVTTKHEEAIERGSSVIACSVVGTGRQCVRTVAKTPPMPDLFAQDEDGDTFLHVAIVQEDQPLTNFFIQRMKSRGLDIYNKLRQTPLHLAVITHQIQMVRQLIEGGADVNLMDRHGQTPLHLACEDDDVNCVHTIRDVANTKRVSQIRLELKNSQGLSVIHVATLKGSKNLVATILDMGANVDEQDSNSGRTPLHHAVEAGKQIIAEFLISRGADVNKKTFAGNTALHTASGRDMEYMVKLLMQNGANVNIANMEGDIPRVVRTSEQVKRQFQSKEKNYKRRKR</sequence>
<evidence type="ECO:0000256" key="3">
    <source>
        <dbReference type="PROSITE-ProRule" id="PRU00023"/>
    </source>
</evidence>
<evidence type="ECO:0000313" key="5">
    <source>
        <dbReference type="EMBL" id="KAK2566508.1"/>
    </source>
</evidence>
<organism evidence="5 6">
    <name type="scientific">Acropora cervicornis</name>
    <name type="common">Staghorn coral</name>
    <dbReference type="NCBI Taxonomy" id="6130"/>
    <lineage>
        <taxon>Eukaryota</taxon>
        <taxon>Metazoa</taxon>
        <taxon>Cnidaria</taxon>
        <taxon>Anthozoa</taxon>
        <taxon>Hexacorallia</taxon>
        <taxon>Scleractinia</taxon>
        <taxon>Astrocoeniina</taxon>
        <taxon>Acroporidae</taxon>
        <taxon>Acropora</taxon>
    </lineage>
</organism>
<dbReference type="SUPFAM" id="SSF48403">
    <property type="entry name" value="Ankyrin repeat"/>
    <property type="match status" value="1"/>
</dbReference>
<dbReference type="GO" id="GO:0051059">
    <property type="term" value="F:NF-kappaB binding"/>
    <property type="evidence" value="ECO:0007669"/>
    <property type="project" value="TreeGrafter"/>
</dbReference>
<dbReference type="PROSITE" id="PS50088">
    <property type="entry name" value="ANK_REPEAT"/>
    <property type="match status" value="4"/>
</dbReference>
<protein>
    <submittedName>
        <fullName evidence="5">B-cell lymphoma 3 protein-like protein</fullName>
    </submittedName>
</protein>
<dbReference type="EMBL" id="JARQWQ010000016">
    <property type="protein sequence ID" value="KAK2566508.1"/>
    <property type="molecule type" value="Genomic_DNA"/>
</dbReference>
<evidence type="ECO:0000256" key="2">
    <source>
        <dbReference type="ARBA" id="ARBA00023043"/>
    </source>
</evidence>
<accession>A0AAD9V9R2</accession>
<feature type="repeat" description="ANK" evidence="3">
    <location>
        <begin position="260"/>
        <end position="292"/>
    </location>
</feature>
<dbReference type="PANTHER" id="PTHR46680:SF2">
    <property type="entry name" value="NF-KAPPA-B INHIBITOR ZETA"/>
    <property type="match status" value="1"/>
</dbReference>
<dbReference type="GO" id="GO:0005829">
    <property type="term" value="C:cytosol"/>
    <property type="evidence" value="ECO:0007669"/>
    <property type="project" value="TreeGrafter"/>
</dbReference>
<keyword evidence="2 3" id="KW-0040">ANK repeat</keyword>
<feature type="compositionally biased region" description="Basic and acidic residues" evidence="4">
    <location>
        <begin position="51"/>
        <end position="64"/>
    </location>
</feature>
<feature type="repeat" description="ANK" evidence="3">
    <location>
        <begin position="293"/>
        <end position="325"/>
    </location>
</feature>
<dbReference type="PROSITE" id="PS50297">
    <property type="entry name" value="ANK_REP_REGION"/>
    <property type="match status" value="4"/>
</dbReference>
<gene>
    <name evidence="5" type="ORF">P5673_009121</name>
</gene>
<dbReference type="AlphaFoldDB" id="A0AAD9V9R2"/>
<dbReference type="Gene3D" id="1.25.40.20">
    <property type="entry name" value="Ankyrin repeat-containing domain"/>
    <property type="match status" value="1"/>
</dbReference>
<dbReference type="Pfam" id="PF12796">
    <property type="entry name" value="Ank_2"/>
    <property type="match status" value="2"/>
</dbReference>
<feature type="compositionally biased region" description="Polar residues" evidence="4">
    <location>
        <begin position="30"/>
        <end position="48"/>
    </location>
</feature>
<dbReference type="PANTHER" id="PTHR46680">
    <property type="entry name" value="NF-KAPPA-B INHIBITOR ALPHA"/>
    <property type="match status" value="1"/>
</dbReference>
<evidence type="ECO:0000313" key="6">
    <source>
        <dbReference type="Proteomes" id="UP001249851"/>
    </source>
</evidence>
<name>A0AAD9V9R2_ACRCE</name>
<dbReference type="Proteomes" id="UP001249851">
    <property type="component" value="Unassembled WGS sequence"/>
</dbReference>
<dbReference type="InterPro" id="IPR036770">
    <property type="entry name" value="Ankyrin_rpt-contain_sf"/>
</dbReference>
<dbReference type="GO" id="GO:0071356">
    <property type="term" value="P:cellular response to tumor necrosis factor"/>
    <property type="evidence" value="ECO:0007669"/>
    <property type="project" value="TreeGrafter"/>
</dbReference>
<keyword evidence="6" id="KW-1185">Reference proteome</keyword>
<keyword evidence="1" id="KW-0677">Repeat</keyword>
<feature type="repeat" description="ANK" evidence="3">
    <location>
        <begin position="226"/>
        <end position="258"/>
    </location>
</feature>
<dbReference type="SMART" id="SM00248">
    <property type="entry name" value="ANK"/>
    <property type="match status" value="6"/>
</dbReference>
<comment type="caution">
    <text evidence="5">The sequence shown here is derived from an EMBL/GenBank/DDBJ whole genome shotgun (WGS) entry which is preliminary data.</text>
</comment>
<feature type="repeat" description="ANK" evidence="3">
    <location>
        <begin position="153"/>
        <end position="185"/>
    </location>
</feature>
<reference evidence="5" key="2">
    <citation type="journal article" date="2023" name="Science">
        <title>Genomic signatures of disease resistance in endangered staghorn corals.</title>
        <authorList>
            <person name="Vollmer S.V."/>
            <person name="Selwyn J.D."/>
            <person name="Despard B.A."/>
            <person name="Roesel C.L."/>
        </authorList>
    </citation>
    <scope>NUCLEOTIDE SEQUENCE</scope>
    <source>
        <strain evidence="5">K2</strain>
    </source>
</reference>
<dbReference type="PRINTS" id="PR01415">
    <property type="entry name" value="ANKYRIN"/>
</dbReference>
<evidence type="ECO:0000256" key="1">
    <source>
        <dbReference type="ARBA" id="ARBA00022737"/>
    </source>
</evidence>
<reference evidence="5" key="1">
    <citation type="journal article" date="2023" name="G3 (Bethesda)">
        <title>Whole genome assembly and annotation of the endangered Caribbean coral Acropora cervicornis.</title>
        <authorList>
            <person name="Selwyn J.D."/>
            <person name="Vollmer S.V."/>
        </authorList>
    </citation>
    <scope>NUCLEOTIDE SEQUENCE</scope>
    <source>
        <strain evidence="5">K2</strain>
    </source>
</reference>
<proteinExistence type="predicted"/>
<feature type="region of interest" description="Disordered" evidence="4">
    <location>
        <begin position="1"/>
        <end position="79"/>
    </location>
</feature>